<keyword evidence="4 7" id="KW-0645">Protease</keyword>
<sequence>METVKFSLIALIIVLPIRFFVAQPFIVSGASMEPTFETGEYLIVDELSYRFDPPKRGQVIIFRYPKDESKFFIKRIIGLPGETVEMRGKSLYIKNSAFPDGFKVEQSYLEEGYEREDYLTVILGEKEYFVLGDNRGASSDSRVWGNLPAKDIVGRAFVRLFPITKIELLPGDVGKAPL</sequence>
<evidence type="ECO:0000256" key="8">
    <source>
        <dbReference type="RuleBase" id="RU362042"/>
    </source>
</evidence>
<dbReference type="PROSITE" id="PS00761">
    <property type="entry name" value="SPASE_I_3"/>
    <property type="match status" value="1"/>
</dbReference>
<dbReference type="Pfam" id="PF10502">
    <property type="entry name" value="Peptidase_S26"/>
    <property type="match status" value="1"/>
</dbReference>
<accession>A0A1F6ECZ9</accession>
<dbReference type="GO" id="GO:0004252">
    <property type="term" value="F:serine-type endopeptidase activity"/>
    <property type="evidence" value="ECO:0007669"/>
    <property type="project" value="InterPro"/>
</dbReference>
<dbReference type="InterPro" id="IPR019757">
    <property type="entry name" value="Pept_S26A_signal_pept_1_Lys-AS"/>
</dbReference>
<proteinExistence type="inferred from homology"/>
<dbReference type="InterPro" id="IPR019533">
    <property type="entry name" value="Peptidase_S26"/>
</dbReference>
<evidence type="ECO:0000313" key="11">
    <source>
        <dbReference type="Proteomes" id="UP000179115"/>
    </source>
</evidence>
<reference evidence="10 11" key="1">
    <citation type="journal article" date="2016" name="Nat. Commun.">
        <title>Thousands of microbial genomes shed light on interconnected biogeochemical processes in an aquifer system.</title>
        <authorList>
            <person name="Anantharaman K."/>
            <person name="Brown C.T."/>
            <person name="Hug L.A."/>
            <person name="Sharon I."/>
            <person name="Castelle C.J."/>
            <person name="Probst A.J."/>
            <person name="Thomas B.C."/>
            <person name="Singh A."/>
            <person name="Wilkins M.J."/>
            <person name="Karaoz U."/>
            <person name="Brodie E.L."/>
            <person name="Williams K.H."/>
            <person name="Hubbard S.S."/>
            <person name="Banfield J.F."/>
        </authorList>
    </citation>
    <scope>NUCLEOTIDE SEQUENCE [LARGE SCALE GENOMIC DNA]</scope>
</reference>
<evidence type="ECO:0000256" key="3">
    <source>
        <dbReference type="ARBA" id="ARBA00013208"/>
    </source>
</evidence>
<dbReference type="PRINTS" id="PR00727">
    <property type="entry name" value="LEADERPTASE"/>
</dbReference>
<dbReference type="NCBIfam" id="TIGR02227">
    <property type="entry name" value="sigpep_I_bact"/>
    <property type="match status" value="1"/>
</dbReference>
<comment type="similarity">
    <text evidence="2 8">Belongs to the peptidase S26 family.</text>
</comment>
<evidence type="ECO:0000313" key="10">
    <source>
        <dbReference type="EMBL" id="OGG71490.1"/>
    </source>
</evidence>
<protein>
    <recommendedName>
        <fullName evidence="3 7">Signal peptidase I</fullName>
        <ecNumber evidence="3 7">3.4.21.89</ecNumber>
    </recommendedName>
</protein>
<dbReference type="GO" id="GO:0006465">
    <property type="term" value="P:signal peptide processing"/>
    <property type="evidence" value="ECO:0007669"/>
    <property type="project" value="InterPro"/>
</dbReference>
<evidence type="ECO:0000259" key="9">
    <source>
        <dbReference type="Pfam" id="PF10502"/>
    </source>
</evidence>
<dbReference type="InterPro" id="IPR019756">
    <property type="entry name" value="Pept_S26A_signal_pept_1_Ser-AS"/>
</dbReference>
<dbReference type="STRING" id="1798508.A3A35_01815"/>
<evidence type="ECO:0000256" key="2">
    <source>
        <dbReference type="ARBA" id="ARBA00009370"/>
    </source>
</evidence>
<dbReference type="PANTHER" id="PTHR43390:SF1">
    <property type="entry name" value="CHLOROPLAST PROCESSING PEPTIDASE"/>
    <property type="match status" value="1"/>
</dbReference>
<gene>
    <name evidence="10" type="ORF">A3A35_01815</name>
</gene>
<dbReference type="PROSITE" id="PS00501">
    <property type="entry name" value="SPASE_I_1"/>
    <property type="match status" value="1"/>
</dbReference>
<comment type="caution">
    <text evidence="10">The sequence shown here is derived from an EMBL/GenBank/DDBJ whole genome shotgun (WGS) entry which is preliminary data.</text>
</comment>
<dbReference type="Proteomes" id="UP000179115">
    <property type="component" value="Unassembled WGS sequence"/>
</dbReference>
<feature type="domain" description="Peptidase S26" evidence="9">
    <location>
        <begin position="2"/>
        <end position="160"/>
    </location>
</feature>
<dbReference type="InterPro" id="IPR019758">
    <property type="entry name" value="Pept_S26A_signal_pept_1_CS"/>
</dbReference>
<dbReference type="AlphaFoldDB" id="A0A1F6ECZ9"/>
<evidence type="ECO:0000256" key="1">
    <source>
        <dbReference type="ARBA" id="ARBA00000677"/>
    </source>
</evidence>
<organism evidence="10 11">
    <name type="scientific">Candidatus Kaiserbacteria bacterium RIFCSPLOWO2_01_FULL_51_21</name>
    <dbReference type="NCBI Taxonomy" id="1798508"/>
    <lineage>
        <taxon>Bacteria</taxon>
        <taxon>Candidatus Kaiseribacteriota</taxon>
    </lineage>
</organism>
<dbReference type="InterPro" id="IPR036286">
    <property type="entry name" value="LexA/Signal_pep-like_sf"/>
</dbReference>
<dbReference type="Gene3D" id="2.10.109.10">
    <property type="entry name" value="Umud Fragment, subunit A"/>
    <property type="match status" value="1"/>
</dbReference>
<name>A0A1F6ECZ9_9BACT</name>
<dbReference type="SUPFAM" id="SSF51306">
    <property type="entry name" value="LexA/Signal peptidase"/>
    <property type="match status" value="1"/>
</dbReference>
<evidence type="ECO:0000256" key="4">
    <source>
        <dbReference type="ARBA" id="ARBA00022670"/>
    </source>
</evidence>
<dbReference type="EMBL" id="MFLV01000018">
    <property type="protein sequence ID" value="OGG71490.1"/>
    <property type="molecule type" value="Genomic_DNA"/>
</dbReference>
<feature type="active site" evidence="6">
    <location>
        <position position="31"/>
    </location>
</feature>
<feature type="active site" evidence="6">
    <location>
        <position position="74"/>
    </location>
</feature>
<evidence type="ECO:0000256" key="7">
    <source>
        <dbReference type="RuleBase" id="RU003993"/>
    </source>
</evidence>
<dbReference type="CDD" id="cd06530">
    <property type="entry name" value="S26_SPase_I"/>
    <property type="match status" value="1"/>
</dbReference>
<dbReference type="PANTHER" id="PTHR43390">
    <property type="entry name" value="SIGNAL PEPTIDASE I"/>
    <property type="match status" value="1"/>
</dbReference>
<keyword evidence="5 7" id="KW-0378">Hydrolase</keyword>
<evidence type="ECO:0000256" key="5">
    <source>
        <dbReference type="ARBA" id="ARBA00022801"/>
    </source>
</evidence>
<dbReference type="GO" id="GO:0016020">
    <property type="term" value="C:membrane"/>
    <property type="evidence" value="ECO:0007669"/>
    <property type="project" value="UniProtKB-SubCell"/>
</dbReference>
<comment type="catalytic activity">
    <reaction evidence="1 7">
        <text>Cleavage of hydrophobic, N-terminal signal or leader sequences from secreted and periplasmic proteins.</text>
        <dbReference type="EC" id="3.4.21.89"/>
    </reaction>
</comment>
<dbReference type="EC" id="3.4.21.89" evidence="3 7"/>
<evidence type="ECO:0000256" key="6">
    <source>
        <dbReference type="PIRSR" id="PIRSR600223-1"/>
    </source>
</evidence>
<dbReference type="PROSITE" id="PS00760">
    <property type="entry name" value="SPASE_I_2"/>
    <property type="match status" value="1"/>
</dbReference>
<dbReference type="GO" id="GO:0009003">
    <property type="term" value="F:signal peptidase activity"/>
    <property type="evidence" value="ECO:0007669"/>
    <property type="project" value="UniProtKB-EC"/>
</dbReference>
<dbReference type="InterPro" id="IPR000223">
    <property type="entry name" value="Pept_S26A_signal_pept_1"/>
</dbReference>
<comment type="subcellular location">
    <subcellularLocation>
        <location evidence="8">Membrane</location>
        <topology evidence="8">Single-pass type II membrane protein</topology>
    </subcellularLocation>
</comment>